<dbReference type="EMBL" id="CADCUT010000022">
    <property type="protein sequence ID" value="CAA9387379.1"/>
    <property type="molecule type" value="Genomic_DNA"/>
</dbReference>
<organism evidence="1">
    <name type="scientific">uncultured Rubrobacteraceae bacterium</name>
    <dbReference type="NCBI Taxonomy" id="349277"/>
    <lineage>
        <taxon>Bacteria</taxon>
        <taxon>Bacillati</taxon>
        <taxon>Actinomycetota</taxon>
        <taxon>Rubrobacteria</taxon>
        <taxon>Rubrobacterales</taxon>
        <taxon>Rubrobacteraceae</taxon>
        <taxon>environmental samples</taxon>
    </lineage>
</organism>
<gene>
    <name evidence="1" type="ORF">AVDCRST_MAG03-354</name>
</gene>
<name>A0A6J4NHG7_9ACTN</name>
<evidence type="ECO:0000313" key="1">
    <source>
        <dbReference type="EMBL" id="CAA9387379.1"/>
    </source>
</evidence>
<accession>A0A6J4NHG7</accession>
<proteinExistence type="predicted"/>
<sequence length="226" mass="25646">MRNLDPDLHKGEELRDTHREKVARNEVRVDRSWSRPCRAYNLQIELDPGTRSALGKTQECLLLAEPNLLVCPKETLHVSVAWLLAVRASYPVPKDVLWERHGDEWMAELNRIVAQRENFRIVYEDVIATDSAVIALARPAGPVNRIREMIRERLHLPSETLNEADLVHTTLFRYRGPLSAPANFLAVLEDTSAQAATEVHELVVSKELVYPSLEAEVLARLPLASH</sequence>
<reference evidence="1" key="1">
    <citation type="submission" date="2020-02" db="EMBL/GenBank/DDBJ databases">
        <authorList>
            <person name="Meier V. D."/>
        </authorList>
    </citation>
    <scope>NUCLEOTIDE SEQUENCE</scope>
    <source>
        <strain evidence="1">AVDCRST_MAG03</strain>
    </source>
</reference>
<protein>
    <recommendedName>
        <fullName evidence="2">DUF1868 domain-containing protein</fullName>
    </recommendedName>
</protein>
<evidence type="ECO:0008006" key="2">
    <source>
        <dbReference type="Google" id="ProtNLM"/>
    </source>
</evidence>
<dbReference type="AlphaFoldDB" id="A0A6J4NHG7"/>